<keyword evidence="3 5" id="KW-0288">FMN</keyword>
<evidence type="ECO:0000256" key="3">
    <source>
        <dbReference type="ARBA" id="ARBA00022643"/>
    </source>
</evidence>
<organism evidence="7 8">
    <name type="scientific">Desulfosarcina alkanivorans</name>
    <dbReference type="NCBI Taxonomy" id="571177"/>
    <lineage>
        <taxon>Bacteria</taxon>
        <taxon>Pseudomonadati</taxon>
        <taxon>Thermodesulfobacteriota</taxon>
        <taxon>Desulfobacteria</taxon>
        <taxon>Desulfobacterales</taxon>
        <taxon>Desulfosarcinaceae</taxon>
        <taxon>Desulfosarcina</taxon>
    </lineage>
</organism>
<dbReference type="PANTHER" id="PTHR43425">
    <property type="entry name" value="OXYGEN-INSENSITIVE NADPH NITROREDUCTASE"/>
    <property type="match status" value="1"/>
</dbReference>
<dbReference type="CDD" id="cd02146">
    <property type="entry name" value="NfsA-like"/>
    <property type="match status" value="1"/>
</dbReference>
<dbReference type="OrthoDB" id="3181400at2"/>
<dbReference type="KEGG" id="dalk:DSCA_39950"/>
<proteinExistence type="inferred from homology"/>
<keyword evidence="2 5" id="KW-0285">Flavoprotein</keyword>
<keyword evidence="4 5" id="KW-0560">Oxidoreductase</keyword>
<dbReference type="SUPFAM" id="SSF55469">
    <property type="entry name" value="FMN-dependent nitroreductase-like"/>
    <property type="match status" value="1"/>
</dbReference>
<evidence type="ECO:0000313" key="8">
    <source>
        <dbReference type="Proteomes" id="UP000427906"/>
    </source>
</evidence>
<dbReference type="PIRSF" id="PIRSF005426">
    <property type="entry name" value="Frp"/>
    <property type="match status" value="1"/>
</dbReference>
<dbReference type="RefSeq" id="WP_155318044.1">
    <property type="nucleotide sequence ID" value="NZ_AP021874.1"/>
</dbReference>
<dbReference type="InterPro" id="IPR000415">
    <property type="entry name" value="Nitroreductase-like"/>
</dbReference>
<dbReference type="Proteomes" id="UP000427906">
    <property type="component" value="Chromosome"/>
</dbReference>
<reference evidence="7 8" key="1">
    <citation type="submission" date="2019-11" db="EMBL/GenBank/DDBJ databases">
        <title>Comparative genomics of hydrocarbon-degrading Desulfosarcina strains.</title>
        <authorList>
            <person name="Watanabe M."/>
            <person name="Kojima H."/>
            <person name="Fukui M."/>
        </authorList>
    </citation>
    <scope>NUCLEOTIDE SEQUENCE [LARGE SCALE GENOMIC DNA]</scope>
    <source>
        <strain evidence="7 8">PL12</strain>
    </source>
</reference>
<dbReference type="EMBL" id="AP021874">
    <property type="protein sequence ID" value="BBO70065.1"/>
    <property type="molecule type" value="Genomic_DNA"/>
</dbReference>
<dbReference type="InterPro" id="IPR016446">
    <property type="entry name" value="Flavin_OxRdtase_Frp"/>
</dbReference>
<evidence type="ECO:0000256" key="4">
    <source>
        <dbReference type="ARBA" id="ARBA00023002"/>
    </source>
</evidence>
<accession>A0A5K7YP25</accession>
<protein>
    <submittedName>
        <fullName evidence="7">NADPH-dependent oxidoreductase</fullName>
    </submittedName>
</protein>
<dbReference type="GO" id="GO:0016491">
    <property type="term" value="F:oxidoreductase activity"/>
    <property type="evidence" value="ECO:0007669"/>
    <property type="project" value="UniProtKB-UniRule"/>
</dbReference>
<dbReference type="NCBIfam" id="NF008033">
    <property type="entry name" value="PRK10765.1"/>
    <property type="match status" value="1"/>
</dbReference>
<sequence>MNAIIDLMKAHRSIRKFADREVDDQTLEAIVAAAQCAATSHFVQAYTVIRVRDMAKRQALARLAGPQAWVASSPVFLVFCADLNRLDAACRLHDTSAEKGWAEQFVTATVDAALLAQNVLLAAESLGMGGVFIGGIRNDPQTVCDLLDIPDQAYPVFGMCLGWPAHDPPPKPRLPVEAVLFTDRYPPQHDPDMFGAYDRTTNHYYLNRNSNLKDETWTRQMADFMGRVIRPHMKPFLEKKGFFLK</sequence>
<evidence type="ECO:0000256" key="1">
    <source>
        <dbReference type="ARBA" id="ARBA00008366"/>
    </source>
</evidence>
<dbReference type="Pfam" id="PF00881">
    <property type="entry name" value="Nitroreductase"/>
    <property type="match status" value="1"/>
</dbReference>
<dbReference type="InterPro" id="IPR029479">
    <property type="entry name" value="Nitroreductase"/>
</dbReference>
<evidence type="ECO:0000313" key="7">
    <source>
        <dbReference type="EMBL" id="BBO70065.1"/>
    </source>
</evidence>
<dbReference type="PANTHER" id="PTHR43425:SF2">
    <property type="entry name" value="OXYGEN-INSENSITIVE NADPH NITROREDUCTASE"/>
    <property type="match status" value="1"/>
</dbReference>
<feature type="domain" description="Nitroreductase" evidence="6">
    <location>
        <begin position="9"/>
        <end position="163"/>
    </location>
</feature>
<keyword evidence="8" id="KW-1185">Reference proteome</keyword>
<gene>
    <name evidence="7" type="ORF">DSCA_39950</name>
</gene>
<dbReference type="Gene3D" id="3.40.109.10">
    <property type="entry name" value="NADH Oxidase"/>
    <property type="match status" value="1"/>
</dbReference>
<name>A0A5K7YP25_9BACT</name>
<keyword evidence="5" id="KW-0521">NADP</keyword>
<evidence type="ECO:0000256" key="5">
    <source>
        <dbReference type="PIRNR" id="PIRNR005426"/>
    </source>
</evidence>
<comment type="similarity">
    <text evidence="1 5">Belongs to the flavin oxidoreductase frp family.</text>
</comment>
<evidence type="ECO:0000256" key="2">
    <source>
        <dbReference type="ARBA" id="ARBA00022630"/>
    </source>
</evidence>
<evidence type="ECO:0000259" key="6">
    <source>
        <dbReference type="Pfam" id="PF00881"/>
    </source>
</evidence>
<dbReference type="AlphaFoldDB" id="A0A5K7YP25"/>